<dbReference type="Proteomes" id="UP000006906">
    <property type="component" value="Chromosome 17"/>
</dbReference>
<dbReference type="InParanoid" id="A0A2K3CS40"/>
<dbReference type="EMBL" id="CM008978">
    <property type="protein sequence ID" value="PNW71104.1"/>
    <property type="molecule type" value="Genomic_DNA"/>
</dbReference>
<evidence type="ECO:0000313" key="1">
    <source>
        <dbReference type="EMBL" id="PNW71104.1"/>
    </source>
</evidence>
<dbReference type="KEGG" id="cre:CHLRE_17g746747v5"/>
<accession>A0A2K3CS40</accession>
<name>A0A2K3CS40_CHLRE</name>
<dbReference type="GeneID" id="66057223"/>
<dbReference type="AlphaFoldDB" id="A0A2K3CS40"/>
<keyword evidence="2" id="KW-1185">Reference proteome</keyword>
<protein>
    <submittedName>
        <fullName evidence="1">Uncharacterized protein</fullName>
    </submittedName>
</protein>
<organism evidence="1 2">
    <name type="scientific">Chlamydomonas reinhardtii</name>
    <name type="common">Chlamydomonas smithii</name>
    <dbReference type="NCBI Taxonomy" id="3055"/>
    <lineage>
        <taxon>Eukaryota</taxon>
        <taxon>Viridiplantae</taxon>
        <taxon>Chlorophyta</taxon>
        <taxon>core chlorophytes</taxon>
        <taxon>Chlorophyceae</taxon>
        <taxon>CS clade</taxon>
        <taxon>Chlamydomonadales</taxon>
        <taxon>Chlamydomonadaceae</taxon>
        <taxon>Chlamydomonas</taxon>
    </lineage>
</organism>
<gene>
    <name evidence="1" type="ORF">CHLRE_17g746747v5</name>
</gene>
<reference evidence="1 2" key="1">
    <citation type="journal article" date="2007" name="Science">
        <title>The Chlamydomonas genome reveals the evolution of key animal and plant functions.</title>
        <authorList>
            <person name="Merchant S.S."/>
            <person name="Prochnik S.E."/>
            <person name="Vallon O."/>
            <person name="Harris E.H."/>
            <person name="Karpowicz S.J."/>
            <person name="Witman G.B."/>
            <person name="Terry A."/>
            <person name="Salamov A."/>
            <person name="Fritz-Laylin L.K."/>
            <person name="Marechal-Drouard L."/>
            <person name="Marshall W.F."/>
            <person name="Qu L.H."/>
            <person name="Nelson D.R."/>
            <person name="Sanderfoot A.A."/>
            <person name="Spalding M.H."/>
            <person name="Kapitonov V.V."/>
            <person name="Ren Q."/>
            <person name="Ferris P."/>
            <person name="Lindquist E."/>
            <person name="Shapiro H."/>
            <person name="Lucas S.M."/>
            <person name="Grimwood J."/>
            <person name="Schmutz J."/>
            <person name="Cardol P."/>
            <person name="Cerutti H."/>
            <person name="Chanfreau G."/>
            <person name="Chen C.L."/>
            <person name="Cognat V."/>
            <person name="Croft M.T."/>
            <person name="Dent R."/>
            <person name="Dutcher S."/>
            <person name="Fernandez E."/>
            <person name="Fukuzawa H."/>
            <person name="Gonzalez-Ballester D."/>
            <person name="Gonzalez-Halphen D."/>
            <person name="Hallmann A."/>
            <person name="Hanikenne M."/>
            <person name="Hippler M."/>
            <person name="Inwood W."/>
            <person name="Jabbari K."/>
            <person name="Kalanon M."/>
            <person name="Kuras R."/>
            <person name="Lefebvre P.A."/>
            <person name="Lemaire S.D."/>
            <person name="Lobanov A.V."/>
            <person name="Lohr M."/>
            <person name="Manuell A."/>
            <person name="Meier I."/>
            <person name="Mets L."/>
            <person name="Mittag M."/>
            <person name="Mittelmeier T."/>
            <person name="Moroney J.V."/>
            <person name="Moseley J."/>
            <person name="Napoli C."/>
            <person name="Nedelcu A.M."/>
            <person name="Niyogi K."/>
            <person name="Novoselov S.V."/>
            <person name="Paulsen I.T."/>
            <person name="Pazour G."/>
            <person name="Purton S."/>
            <person name="Ral J.P."/>
            <person name="Riano-Pachon D.M."/>
            <person name="Riekhof W."/>
            <person name="Rymarquis L."/>
            <person name="Schroda M."/>
            <person name="Stern D."/>
            <person name="Umen J."/>
            <person name="Willows R."/>
            <person name="Wilson N."/>
            <person name="Zimmer S.L."/>
            <person name="Allmer J."/>
            <person name="Balk J."/>
            <person name="Bisova K."/>
            <person name="Chen C.J."/>
            <person name="Elias M."/>
            <person name="Gendler K."/>
            <person name="Hauser C."/>
            <person name="Lamb M.R."/>
            <person name="Ledford H."/>
            <person name="Long J.C."/>
            <person name="Minagawa J."/>
            <person name="Page M.D."/>
            <person name="Pan J."/>
            <person name="Pootakham W."/>
            <person name="Roje S."/>
            <person name="Rose A."/>
            <person name="Stahlberg E."/>
            <person name="Terauchi A.M."/>
            <person name="Yang P."/>
            <person name="Ball S."/>
            <person name="Bowler C."/>
            <person name="Dieckmann C.L."/>
            <person name="Gladyshev V.N."/>
            <person name="Green P."/>
            <person name="Jorgensen R."/>
            <person name="Mayfield S."/>
            <person name="Mueller-Roeber B."/>
            <person name="Rajamani S."/>
            <person name="Sayre R.T."/>
            <person name="Brokstein P."/>
            <person name="Dubchak I."/>
            <person name="Goodstein D."/>
            <person name="Hornick L."/>
            <person name="Huang Y.W."/>
            <person name="Jhaveri J."/>
            <person name="Luo Y."/>
            <person name="Martinez D."/>
            <person name="Ngau W.C."/>
            <person name="Otillar B."/>
            <person name="Poliakov A."/>
            <person name="Porter A."/>
            <person name="Szajkowski L."/>
            <person name="Werner G."/>
            <person name="Zhou K."/>
            <person name="Grigoriev I.V."/>
            <person name="Rokhsar D.S."/>
            <person name="Grossman A.R."/>
        </authorList>
    </citation>
    <scope>NUCLEOTIDE SEQUENCE [LARGE SCALE GENOMIC DNA]</scope>
    <source>
        <strain evidence="2">CC-503</strain>
    </source>
</reference>
<dbReference type="RefSeq" id="XP_042915225.1">
    <property type="nucleotide sequence ID" value="XM_043072766.1"/>
</dbReference>
<sequence>MKPSGTTRAAELASCIRENSDARAGAPAFITAYRVRPGTEALVEPRRRRRKWSGTVADMRGYAHTPTVPLMDRAGKAA</sequence>
<proteinExistence type="predicted"/>
<dbReference type="Gramene" id="PNW71104">
    <property type="protein sequence ID" value="PNW71104"/>
    <property type="gene ID" value="CHLRE_17g746747v5"/>
</dbReference>
<evidence type="ECO:0000313" key="2">
    <source>
        <dbReference type="Proteomes" id="UP000006906"/>
    </source>
</evidence>